<feature type="compositionally biased region" description="Basic and acidic residues" evidence="1">
    <location>
        <begin position="125"/>
        <end position="136"/>
    </location>
</feature>
<protein>
    <submittedName>
        <fullName evidence="2">Uncharacterized protein</fullName>
    </submittedName>
</protein>
<dbReference type="EMBL" id="KN817580">
    <property type="protein sequence ID" value="KJA19191.1"/>
    <property type="molecule type" value="Genomic_DNA"/>
</dbReference>
<feature type="compositionally biased region" description="Basic residues" evidence="1">
    <location>
        <begin position="196"/>
        <end position="205"/>
    </location>
</feature>
<name>A0A0D2NR57_HYPSF</name>
<dbReference type="Proteomes" id="UP000054270">
    <property type="component" value="Unassembled WGS sequence"/>
</dbReference>
<feature type="compositionally biased region" description="Polar residues" evidence="1">
    <location>
        <begin position="222"/>
        <end position="231"/>
    </location>
</feature>
<gene>
    <name evidence="2" type="ORF">HYPSUDRAFT_897903</name>
</gene>
<evidence type="ECO:0000313" key="3">
    <source>
        <dbReference type="Proteomes" id="UP000054270"/>
    </source>
</evidence>
<feature type="region of interest" description="Disordered" evidence="1">
    <location>
        <begin position="186"/>
        <end position="263"/>
    </location>
</feature>
<sequence>MDDARKTEEALVSIKAVGSVASNLESLHIHNDGIQPHNPYSSVFLPSMSMPIPVTFGEHSQHTAMPTIQPEFPFPMSSSTKADLRAAQAARLKKLEDERWDERDQLRQAEQEYNDLPYLPPSTHGEQEHLRGHRSDVPSMTCSRMNEDDSAAVARALHKKYQHQFELEDRQQAILEAGKLQMEAEKQEQALEFKRKKDHDRKRSSRRDDPFGNGNPPPTAPSSPQSYSPMSFDNLEGTGVSIGGGPVHVHNGGGNTTTITYRDSHNDNSVRYYYGR</sequence>
<feature type="region of interest" description="Disordered" evidence="1">
    <location>
        <begin position="111"/>
        <end position="143"/>
    </location>
</feature>
<organism evidence="2 3">
    <name type="scientific">Hypholoma sublateritium (strain FD-334 SS-4)</name>
    <dbReference type="NCBI Taxonomy" id="945553"/>
    <lineage>
        <taxon>Eukaryota</taxon>
        <taxon>Fungi</taxon>
        <taxon>Dikarya</taxon>
        <taxon>Basidiomycota</taxon>
        <taxon>Agaricomycotina</taxon>
        <taxon>Agaricomycetes</taxon>
        <taxon>Agaricomycetidae</taxon>
        <taxon>Agaricales</taxon>
        <taxon>Agaricineae</taxon>
        <taxon>Strophariaceae</taxon>
        <taxon>Hypholoma</taxon>
    </lineage>
</organism>
<keyword evidence="3" id="KW-1185">Reference proteome</keyword>
<dbReference type="AlphaFoldDB" id="A0A0D2NR57"/>
<reference evidence="3" key="1">
    <citation type="submission" date="2014-04" db="EMBL/GenBank/DDBJ databases">
        <title>Evolutionary Origins and Diversification of the Mycorrhizal Mutualists.</title>
        <authorList>
            <consortium name="DOE Joint Genome Institute"/>
            <consortium name="Mycorrhizal Genomics Consortium"/>
            <person name="Kohler A."/>
            <person name="Kuo A."/>
            <person name="Nagy L.G."/>
            <person name="Floudas D."/>
            <person name="Copeland A."/>
            <person name="Barry K.W."/>
            <person name="Cichocki N."/>
            <person name="Veneault-Fourrey C."/>
            <person name="LaButti K."/>
            <person name="Lindquist E.A."/>
            <person name="Lipzen A."/>
            <person name="Lundell T."/>
            <person name="Morin E."/>
            <person name="Murat C."/>
            <person name="Riley R."/>
            <person name="Ohm R."/>
            <person name="Sun H."/>
            <person name="Tunlid A."/>
            <person name="Henrissat B."/>
            <person name="Grigoriev I.V."/>
            <person name="Hibbett D.S."/>
            <person name="Martin F."/>
        </authorList>
    </citation>
    <scope>NUCLEOTIDE SEQUENCE [LARGE SCALE GENOMIC DNA]</scope>
    <source>
        <strain evidence="3">FD-334 SS-4</strain>
    </source>
</reference>
<feature type="compositionally biased region" description="Basic and acidic residues" evidence="1">
    <location>
        <begin position="186"/>
        <end position="195"/>
    </location>
</feature>
<accession>A0A0D2NR57</accession>
<evidence type="ECO:0000256" key="1">
    <source>
        <dbReference type="SAM" id="MobiDB-lite"/>
    </source>
</evidence>
<evidence type="ECO:0000313" key="2">
    <source>
        <dbReference type="EMBL" id="KJA19191.1"/>
    </source>
</evidence>
<feature type="compositionally biased region" description="Gly residues" evidence="1">
    <location>
        <begin position="240"/>
        <end position="255"/>
    </location>
</feature>
<proteinExistence type="predicted"/>